<dbReference type="EMBL" id="GEEE01011755">
    <property type="protein sequence ID" value="JAP51470.1"/>
    <property type="molecule type" value="Transcribed_RNA"/>
</dbReference>
<organism evidence="3">
    <name type="scientific">Schistocephalus solidus</name>
    <name type="common">Tapeworm</name>
    <dbReference type="NCBI Taxonomy" id="70667"/>
    <lineage>
        <taxon>Eukaryota</taxon>
        <taxon>Metazoa</taxon>
        <taxon>Spiralia</taxon>
        <taxon>Lophotrochozoa</taxon>
        <taxon>Platyhelminthes</taxon>
        <taxon>Cestoda</taxon>
        <taxon>Eucestoda</taxon>
        <taxon>Diphyllobothriidea</taxon>
        <taxon>Diphyllobothriidae</taxon>
        <taxon>Schistocephalus</taxon>
    </lineage>
</organism>
<accession>A0A0X3PJI7</accession>
<dbReference type="InterPro" id="IPR040854">
    <property type="entry name" value="ZSWIM9"/>
</dbReference>
<dbReference type="PANTHER" id="PTHR47086:SF4">
    <property type="entry name" value="BTB DOMAIN-CONTAINING PROTEIN"/>
    <property type="match status" value="1"/>
</dbReference>
<evidence type="ECO:0000259" key="1">
    <source>
        <dbReference type="Pfam" id="PF21599"/>
    </source>
</evidence>
<protein>
    <submittedName>
        <fullName evidence="2">Retrovirus-related Pol polyprotein from transposon 17.6</fullName>
    </submittedName>
</protein>
<evidence type="ECO:0000313" key="3">
    <source>
        <dbReference type="EMBL" id="JAP51470.1"/>
    </source>
</evidence>
<sequence length="140" mass="16326">MTAMSEPYWLFIRHFCGRQFSSYDELQNCILEFQKAVRLVYVKRGTNRLKVESPDYDRLRYSRIRYACKHSDACRNSSSTSTSRRTYKCGCPSFFEVRQRAQCLTVTKFNMSHNHSTEDSVLPIILGEQENHLAGHSPCV</sequence>
<dbReference type="EMBL" id="GEEE01019861">
    <property type="protein sequence ID" value="JAP43364.1"/>
    <property type="molecule type" value="Transcribed_RNA"/>
</dbReference>
<dbReference type="PANTHER" id="PTHR47086">
    <property type="entry name" value="BTB DOMAIN-CONTAINING PROTEIN"/>
    <property type="match status" value="1"/>
</dbReference>
<proteinExistence type="predicted"/>
<dbReference type="Pfam" id="PF21599">
    <property type="entry name" value="ZSWIM3_N"/>
    <property type="match status" value="1"/>
</dbReference>
<evidence type="ECO:0000313" key="2">
    <source>
        <dbReference type="EMBL" id="JAP43364.1"/>
    </source>
</evidence>
<reference evidence="3" key="1">
    <citation type="submission" date="2016-01" db="EMBL/GenBank/DDBJ databases">
        <title>Reference transcriptome for the parasite Schistocephalus solidus: insights into the molecular evolution of parasitism.</title>
        <authorList>
            <person name="Hebert F.O."/>
            <person name="Grambauer S."/>
            <person name="Barber I."/>
            <person name="Landry C.R."/>
            <person name="Aubin-Horth N."/>
        </authorList>
    </citation>
    <scope>NUCLEOTIDE SEQUENCE</scope>
</reference>
<dbReference type="InterPro" id="IPR048325">
    <property type="entry name" value="ZSWIM3_N"/>
</dbReference>
<name>A0A0X3PJI7_SCHSO</name>
<dbReference type="AlphaFoldDB" id="A0A0X3PJI7"/>
<feature type="domain" description="ZSWIM3 N-terminal" evidence="1">
    <location>
        <begin position="16"/>
        <end position="115"/>
    </location>
</feature>
<gene>
    <name evidence="2" type="primary">POL3</name>
    <name evidence="3" type="ORF">TR146042</name>
</gene>